<keyword evidence="3 6" id="KW-0238">DNA-binding</keyword>
<evidence type="ECO:0000313" key="6">
    <source>
        <dbReference type="EMBL" id="NJC24041.1"/>
    </source>
</evidence>
<evidence type="ECO:0000256" key="3">
    <source>
        <dbReference type="ARBA" id="ARBA00023125"/>
    </source>
</evidence>
<dbReference type="Gene3D" id="1.10.260.40">
    <property type="entry name" value="lambda repressor-like DNA-binding domains"/>
    <property type="match status" value="1"/>
</dbReference>
<keyword evidence="2" id="KW-0805">Transcription regulation</keyword>
<organism evidence="6 7">
    <name type="scientific">Arthrobacter pigmenti</name>
    <dbReference type="NCBI Taxonomy" id="271432"/>
    <lineage>
        <taxon>Bacteria</taxon>
        <taxon>Bacillati</taxon>
        <taxon>Actinomycetota</taxon>
        <taxon>Actinomycetes</taxon>
        <taxon>Micrococcales</taxon>
        <taxon>Micrococcaceae</taxon>
        <taxon>Arthrobacter</taxon>
    </lineage>
</organism>
<dbReference type="CDD" id="cd01392">
    <property type="entry name" value="HTH_LacI"/>
    <property type="match status" value="1"/>
</dbReference>
<keyword evidence="7" id="KW-1185">Reference proteome</keyword>
<dbReference type="PANTHER" id="PTHR30146:SF151">
    <property type="entry name" value="HTH-TYPE TRANSCRIPTIONAL REPRESSOR CYTR"/>
    <property type="match status" value="1"/>
</dbReference>
<protein>
    <submittedName>
        <fullName evidence="6">DNA-binding LacI/PurR family transcriptional regulator</fullName>
    </submittedName>
</protein>
<dbReference type="InterPro" id="IPR010982">
    <property type="entry name" value="Lambda_DNA-bd_dom_sf"/>
</dbReference>
<dbReference type="GO" id="GO:0000976">
    <property type="term" value="F:transcription cis-regulatory region binding"/>
    <property type="evidence" value="ECO:0007669"/>
    <property type="project" value="TreeGrafter"/>
</dbReference>
<dbReference type="Pfam" id="PF13377">
    <property type="entry name" value="Peripla_BP_3"/>
    <property type="match status" value="1"/>
</dbReference>
<evidence type="ECO:0000259" key="5">
    <source>
        <dbReference type="PROSITE" id="PS50932"/>
    </source>
</evidence>
<dbReference type="PROSITE" id="PS50932">
    <property type="entry name" value="HTH_LACI_2"/>
    <property type="match status" value="1"/>
</dbReference>
<dbReference type="InterPro" id="IPR000843">
    <property type="entry name" value="HTH_LacI"/>
</dbReference>
<dbReference type="InterPro" id="IPR046335">
    <property type="entry name" value="LacI/GalR-like_sensor"/>
</dbReference>
<proteinExistence type="predicted"/>
<dbReference type="AlphaFoldDB" id="A0A846S0S6"/>
<dbReference type="SMART" id="SM00354">
    <property type="entry name" value="HTH_LACI"/>
    <property type="match status" value="1"/>
</dbReference>
<dbReference type="InterPro" id="IPR028082">
    <property type="entry name" value="Peripla_BP_I"/>
</dbReference>
<evidence type="ECO:0000256" key="4">
    <source>
        <dbReference type="ARBA" id="ARBA00023163"/>
    </source>
</evidence>
<dbReference type="Gene3D" id="3.40.50.2300">
    <property type="match status" value="2"/>
</dbReference>
<accession>A0A846S0S6</accession>
<evidence type="ECO:0000256" key="1">
    <source>
        <dbReference type="ARBA" id="ARBA00022491"/>
    </source>
</evidence>
<dbReference type="PANTHER" id="PTHR30146">
    <property type="entry name" value="LACI-RELATED TRANSCRIPTIONAL REPRESSOR"/>
    <property type="match status" value="1"/>
</dbReference>
<keyword evidence="1" id="KW-0678">Repressor</keyword>
<dbReference type="RefSeq" id="WP_209066925.1">
    <property type="nucleotide sequence ID" value="NZ_JAATJL010000001.1"/>
</dbReference>
<dbReference type="SUPFAM" id="SSF47413">
    <property type="entry name" value="lambda repressor-like DNA-binding domains"/>
    <property type="match status" value="1"/>
</dbReference>
<dbReference type="Pfam" id="PF00356">
    <property type="entry name" value="LacI"/>
    <property type="match status" value="1"/>
</dbReference>
<gene>
    <name evidence="6" type="ORF">BJ994_003117</name>
</gene>
<dbReference type="Proteomes" id="UP000547458">
    <property type="component" value="Unassembled WGS sequence"/>
</dbReference>
<evidence type="ECO:0000256" key="2">
    <source>
        <dbReference type="ARBA" id="ARBA00023015"/>
    </source>
</evidence>
<name>A0A846S0S6_9MICC</name>
<dbReference type="GO" id="GO:0003700">
    <property type="term" value="F:DNA-binding transcription factor activity"/>
    <property type="evidence" value="ECO:0007669"/>
    <property type="project" value="TreeGrafter"/>
</dbReference>
<comment type="caution">
    <text evidence="6">The sequence shown here is derived from an EMBL/GenBank/DDBJ whole genome shotgun (WGS) entry which is preliminary data.</text>
</comment>
<dbReference type="EMBL" id="JAATJL010000001">
    <property type="protein sequence ID" value="NJC24041.1"/>
    <property type="molecule type" value="Genomic_DNA"/>
</dbReference>
<evidence type="ECO:0000313" key="7">
    <source>
        <dbReference type="Proteomes" id="UP000547458"/>
    </source>
</evidence>
<dbReference type="SUPFAM" id="SSF53822">
    <property type="entry name" value="Periplasmic binding protein-like I"/>
    <property type="match status" value="1"/>
</dbReference>
<feature type="domain" description="HTH lacI-type" evidence="5">
    <location>
        <begin position="1"/>
        <end position="50"/>
    </location>
</feature>
<reference evidence="6 7" key="1">
    <citation type="submission" date="2020-03" db="EMBL/GenBank/DDBJ databases">
        <title>Sequencing the genomes of 1000 actinobacteria strains.</title>
        <authorList>
            <person name="Klenk H.-P."/>
        </authorList>
    </citation>
    <scope>NUCLEOTIDE SEQUENCE [LARGE SCALE GENOMIC DNA]</scope>
    <source>
        <strain evidence="6 7">DSM 16403</strain>
    </source>
</reference>
<sequence length="327" mass="34840">MARAAAVSPTTVSHALNNRGYVDPRTREKVRRTAQELGYRPNVRAQRLRAGSAQTVGLVASMPTSIAAGPSKLGFFMEVAASAAETALMHGFAMILVPPLETQLELGQFDIDGAVVVEPEENDPATTRLRALGVPVVSLGRQPGAESEIPYIDLHSHETGELLLNHLHGQGSRKIALMIGSGLRHSYIDVAAAYSDFVSAHGLESIVIRLDEHEGEAGGYRAALALLESHPDVDGICALVDAFAVGVVRGLQEKGRKVPEDVRVVTRYNGLRAQTCKPALTAVNLNLGTAADLAVNLLLEHREGNTSRHVVSGPPQELVERASSVIP</sequence>
<keyword evidence="4" id="KW-0804">Transcription</keyword>